<dbReference type="Pfam" id="PF06483">
    <property type="entry name" value="ChiC"/>
    <property type="match status" value="1"/>
</dbReference>
<dbReference type="Gene3D" id="3.10.50.10">
    <property type="match status" value="1"/>
</dbReference>
<keyword evidence="3" id="KW-0119">Carbohydrate metabolism</keyword>
<feature type="region of interest" description="Disordered" evidence="6">
    <location>
        <begin position="827"/>
        <end position="853"/>
    </location>
</feature>
<dbReference type="InterPro" id="IPR017853">
    <property type="entry name" value="GH"/>
</dbReference>
<dbReference type="SUPFAM" id="SSF54556">
    <property type="entry name" value="Chitinase insertion domain"/>
    <property type="match status" value="1"/>
</dbReference>
<dbReference type="SUPFAM" id="SSF51055">
    <property type="entry name" value="Carbohydrate binding domain"/>
    <property type="match status" value="2"/>
</dbReference>
<dbReference type="PANTHER" id="PTHR11177">
    <property type="entry name" value="CHITINASE"/>
    <property type="match status" value="1"/>
</dbReference>
<dbReference type="InterPro" id="IPR001579">
    <property type="entry name" value="Glyco_hydro_18_chit_AS"/>
</dbReference>
<dbReference type="Proteomes" id="UP001428290">
    <property type="component" value="Unassembled WGS sequence"/>
</dbReference>
<proteinExistence type="predicted"/>
<dbReference type="CDD" id="cd06548">
    <property type="entry name" value="GH18_chitinase"/>
    <property type="match status" value="1"/>
</dbReference>
<dbReference type="InterPro" id="IPR003610">
    <property type="entry name" value="CBM5/12"/>
</dbReference>
<feature type="chain" id="PRO_5045086605" description="GH18 domain-containing protein" evidence="7">
    <location>
        <begin position="38"/>
        <end position="905"/>
    </location>
</feature>
<dbReference type="SUPFAM" id="SSF51445">
    <property type="entry name" value="(Trans)glycosidases"/>
    <property type="match status" value="1"/>
</dbReference>
<organism evidence="9 10">
    <name type="scientific">Herpetosiphon gulosus</name>
    <dbReference type="NCBI Taxonomy" id="1973496"/>
    <lineage>
        <taxon>Bacteria</taxon>
        <taxon>Bacillati</taxon>
        <taxon>Chloroflexota</taxon>
        <taxon>Chloroflexia</taxon>
        <taxon>Herpetosiphonales</taxon>
        <taxon>Herpetosiphonaceae</taxon>
        <taxon>Herpetosiphon</taxon>
    </lineage>
</organism>
<dbReference type="CDD" id="cd12214">
    <property type="entry name" value="ChiA1_BD"/>
    <property type="match status" value="1"/>
</dbReference>
<comment type="caution">
    <text evidence="9">The sequence shown here is derived from an EMBL/GenBank/DDBJ whole genome shotgun (WGS) entry which is preliminary data.</text>
</comment>
<evidence type="ECO:0000256" key="3">
    <source>
        <dbReference type="ARBA" id="ARBA00023277"/>
    </source>
</evidence>
<keyword evidence="4 5" id="KW-0326">Glycosidase</keyword>
<dbReference type="SMART" id="SM00495">
    <property type="entry name" value="ChtBD3"/>
    <property type="match status" value="2"/>
</dbReference>
<dbReference type="CDD" id="cd12215">
    <property type="entry name" value="ChiC_BD"/>
    <property type="match status" value="1"/>
</dbReference>
<dbReference type="InterPro" id="IPR011583">
    <property type="entry name" value="Chitinase_II/V-like_cat"/>
</dbReference>
<evidence type="ECO:0000256" key="2">
    <source>
        <dbReference type="ARBA" id="ARBA00023024"/>
    </source>
</evidence>
<dbReference type="PROSITE" id="PS01095">
    <property type="entry name" value="GH18_1"/>
    <property type="match status" value="1"/>
</dbReference>
<dbReference type="Pfam" id="PF02839">
    <property type="entry name" value="CBM_5_12"/>
    <property type="match status" value="2"/>
</dbReference>
<dbReference type="Pfam" id="PF00704">
    <property type="entry name" value="Glyco_hydro_18"/>
    <property type="match status" value="1"/>
</dbReference>
<feature type="signal peptide" evidence="7">
    <location>
        <begin position="1"/>
        <end position="37"/>
    </location>
</feature>
<gene>
    <name evidence="9" type="ORF">Hgul01_02829</name>
</gene>
<feature type="compositionally biased region" description="Low complexity" evidence="6">
    <location>
        <begin position="731"/>
        <end position="744"/>
    </location>
</feature>
<dbReference type="EMBL" id="BAABRU010000009">
    <property type="protein sequence ID" value="GAA5529026.1"/>
    <property type="molecule type" value="Genomic_DNA"/>
</dbReference>
<dbReference type="Gene3D" id="2.10.10.20">
    <property type="entry name" value="Carbohydrate-binding module superfamily 5/12"/>
    <property type="match status" value="2"/>
</dbReference>
<feature type="domain" description="GH18" evidence="8">
    <location>
        <begin position="76"/>
        <end position="543"/>
    </location>
</feature>
<accession>A0ABP9X2G4</accession>
<dbReference type="InterPro" id="IPR029070">
    <property type="entry name" value="Chitinase_insertion_sf"/>
</dbReference>
<keyword evidence="1 5" id="KW-0378">Hydrolase</keyword>
<name>A0ABP9X2G4_9CHLR</name>
<dbReference type="Gene3D" id="3.20.20.80">
    <property type="entry name" value="Glycosidases"/>
    <property type="match status" value="1"/>
</dbReference>
<dbReference type="InterPro" id="IPR009470">
    <property type="entry name" value="Chi_C"/>
</dbReference>
<sequence>MNVAYRRTAKLRGAFSLTITLALLAGMLLTRGTPTQAAGNADCRPDGMAPTAGVDTPYCTIYDTAGREKMGNDHPRRIIGYFPSWRTGTNGQPAYLVNNIPWNKITHINYAFAHIQNSRISVGSNTATNPSIGMTWPGVAGAEMDPALPYKGHFNLLTQYKRQHPDVKTLISVGGWAETGGYFGDNGDRVSDGGFFSLTVNADNSVNTAGINTFADSVVGFLRGYNFNGVDIDYEYPTSMKDAGNPLDWSYSNSRRASLMKGYVALMKTLREKLDVAGAADGKYYMLTIAAPSSGYLLRGMETHQVNQYLDYVNVMSYDLHGAWNEYVGPNASLYDDGKDAELAAAGVYTTSQYGGIGYLNTDWSYHYFRGSMPAGRINIGVPYYTRGFKNVNGGTNGLWGTAVGSNCPIGLTKCGDGARGIDNIWHDTENGQEVGAGANPMWHAKNLEQGLAGSYISQFGLNPATDPEDRLTGTYVRNYSSSLVAPWLWNSQKRVFLSTEDEQSLGVKADYVVNKGLGGIMFWELSGDYDWHADRNNGQGEYFMGDTMTSLLYDKFRNAPAYGANKSNRTLPSNLLDIKVDFTNWPIGDNNYPISPKMVITNNSNVTIPGGATFEFDYGTSAPNNAKDQSGFGFTVTSSGHTGNNVGGLRGDFNHIQFKFPGWQSLAPGASVTIDFVYYLPMSTPSNWTVNFGGTTYGLVSDYPRGNNVVAPTPTVGNPTNTAVPPTSTPRPTNTPVGPTATPTRTPIATATNTPAPSATPTQPGTCTAPAWESNKVYLRGDLVSYNNHHWFAQWWTQNETPGNAQVWLDQGLCGGGNPTNTPVVPPTSTPRPTNTPVVPPTNTPVLPSATPTNTTGVQPWAAYVSYAAGAKVSYNGLTYTCLQPHTSLPGWEPSNVPALWRAN</sequence>
<dbReference type="PROSITE" id="PS51910">
    <property type="entry name" value="GH18_2"/>
    <property type="match status" value="1"/>
</dbReference>
<evidence type="ECO:0000256" key="6">
    <source>
        <dbReference type="SAM" id="MobiDB-lite"/>
    </source>
</evidence>
<keyword evidence="2" id="KW-0624">Polysaccharide degradation</keyword>
<keyword evidence="10" id="KW-1185">Reference proteome</keyword>
<feature type="region of interest" description="Disordered" evidence="6">
    <location>
        <begin position="712"/>
        <end position="744"/>
    </location>
</feature>
<evidence type="ECO:0000256" key="7">
    <source>
        <dbReference type="SAM" id="SignalP"/>
    </source>
</evidence>
<dbReference type="SMART" id="SM00636">
    <property type="entry name" value="Glyco_18"/>
    <property type="match status" value="1"/>
</dbReference>
<evidence type="ECO:0000259" key="8">
    <source>
        <dbReference type="PROSITE" id="PS51910"/>
    </source>
</evidence>
<keyword evidence="2" id="KW-0146">Chitin degradation</keyword>
<dbReference type="InterPro" id="IPR050314">
    <property type="entry name" value="Glycosyl_Hydrlase_18"/>
</dbReference>
<evidence type="ECO:0000313" key="9">
    <source>
        <dbReference type="EMBL" id="GAA5529026.1"/>
    </source>
</evidence>
<feature type="compositionally biased region" description="Polar residues" evidence="6">
    <location>
        <begin position="716"/>
        <end position="725"/>
    </location>
</feature>
<dbReference type="InterPro" id="IPR001223">
    <property type="entry name" value="Glyco_hydro18_cat"/>
</dbReference>
<evidence type="ECO:0000256" key="4">
    <source>
        <dbReference type="ARBA" id="ARBA00023295"/>
    </source>
</evidence>
<keyword evidence="7" id="KW-0732">Signal</keyword>
<dbReference type="InterPro" id="IPR036573">
    <property type="entry name" value="CBM_sf_5/12"/>
</dbReference>
<evidence type="ECO:0000256" key="5">
    <source>
        <dbReference type="RuleBase" id="RU000489"/>
    </source>
</evidence>
<evidence type="ECO:0000256" key="1">
    <source>
        <dbReference type="ARBA" id="ARBA00022801"/>
    </source>
</evidence>
<dbReference type="RefSeq" id="WP_345722646.1">
    <property type="nucleotide sequence ID" value="NZ_BAABRU010000009.1"/>
</dbReference>
<dbReference type="PANTHER" id="PTHR11177:SF308">
    <property type="entry name" value="CHITINASE A"/>
    <property type="match status" value="1"/>
</dbReference>
<reference evidence="9 10" key="1">
    <citation type="submission" date="2024-02" db="EMBL/GenBank/DDBJ databases">
        <title>Herpetosiphon gulosus NBRC 112829.</title>
        <authorList>
            <person name="Ichikawa N."/>
            <person name="Katano-Makiyama Y."/>
            <person name="Hidaka K."/>
        </authorList>
    </citation>
    <scope>NUCLEOTIDE SEQUENCE [LARGE SCALE GENOMIC DNA]</scope>
    <source>
        <strain evidence="9 10">NBRC 112829</strain>
    </source>
</reference>
<evidence type="ECO:0000313" key="10">
    <source>
        <dbReference type="Proteomes" id="UP001428290"/>
    </source>
</evidence>
<protein>
    <recommendedName>
        <fullName evidence="8">GH18 domain-containing protein</fullName>
    </recommendedName>
</protein>